<evidence type="ECO:0000256" key="1">
    <source>
        <dbReference type="SAM" id="SignalP"/>
    </source>
</evidence>
<feature type="chain" id="PRO_5037849108" evidence="1">
    <location>
        <begin position="22"/>
        <end position="116"/>
    </location>
</feature>
<protein>
    <submittedName>
        <fullName evidence="3">Uncharacterized protein</fullName>
    </submittedName>
</protein>
<sequence>LQVSAFSSSWGVLFLLSATRARLVSVVAQLEQLALDANEFNHLRLLSLMKAQHQQIAYPCQPLRYISCMVLLETMPQFESILLELYFKQSIGNASMSALISDILIPKTLKKSEKSG</sequence>
<dbReference type="AlphaFoldDB" id="A0A914RYZ3"/>
<accession>A0A914RYZ3</accession>
<organism evidence="2 3">
    <name type="scientific">Parascaris equorum</name>
    <name type="common">Equine roundworm</name>
    <dbReference type="NCBI Taxonomy" id="6256"/>
    <lineage>
        <taxon>Eukaryota</taxon>
        <taxon>Metazoa</taxon>
        <taxon>Ecdysozoa</taxon>
        <taxon>Nematoda</taxon>
        <taxon>Chromadorea</taxon>
        <taxon>Rhabditida</taxon>
        <taxon>Spirurina</taxon>
        <taxon>Ascaridomorpha</taxon>
        <taxon>Ascaridoidea</taxon>
        <taxon>Ascarididae</taxon>
        <taxon>Parascaris</taxon>
    </lineage>
</organism>
<keyword evidence="1" id="KW-0732">Signal</keyword>
<keyword evidence="2" id="KW-1185">Reference proteome</keyword>
<dbReference type="WBParaSite" id="PEQ_0000725501-mRNA-1">
    <property type="protein sequence ID" value="PEQ_0000725501-mRNA-1"/>
    <property type="gene ID" value="PEQ_0000725501"/>
</dbReference>
<evidence type="ECO:0000313" key="2">
    <source>
        <dbReference type="Proteomes" id="UP000887564"/>
    </source>
</evidence>
<name>A0A914RYZ3_PAREQ</name>
<dbReference type="Proteomes" id="UP000887564">
    <property type="component" value="Unplaced"/>
</dbReference>
<feature type="signal peptide" evidence="1">
    <location>
        <begin position="1"/>
        <end position="21"/>
    </location>
</feature>
<proteinExistence type="predicted"/>
<evidence type="ECO:0000313" key="3">
    <source>
        <dbReference type="WBParaSite" id="PEQ_0000725501-mRNA-1"/>
    </source>
</evidence>
<reference evidence="3" key="1">
    <citation type="submission" date="2022-11" db="UniProtKB">
        <authorList>
            <consortium name="WormBaseParasite"/>
        </authorList>
    </citation>
    <scope>IDENTIFICATION</scope>
</reference>